<dbReference type="OrthoDB" id="2018467at2759"/>
<dbReference type="InterPro" id="IPR044974">
    <property type="entry name" value="Disease_R_plants"/>
</dbReference>
<comment type="caution">
    <text evidence="1">The sequence shown here is derived from an EMBL/GenBank/DDBJ whole genome shotgun (WGS) entry which is preliminary data.</text>
</comment>
<keyword evidence="2" id="KW-1185">Reference proteome</keyword>
<organism evidence="1 2">
    <name type="scientific">Gossypium australe</name>
    <dbReference type="NCBI Taxonomy" id="47621"/>
    <lineage>
        <taxon>Eukaryota</taxon>
        <taxon>Viridiplantae</taxon>
        <taxon>Streptophyta</taxon>
        <taxon>Embryophyta</taxon>
        <taxon>Tracheophyta</taxon>
        <taxon>Spermatophyta</taxon>
        <taxon>Magnoliopsida</taxon>
        <taxon>eudicotyledons</taxon>
        <taxon>Gunneridae</taxon>
        <taxon>Pentapetalae</taxon>
        <taxon>rosids</taxon>
        <taxon>malvids</taxon>
        <taxon>Malvales</taxon>
        <taxon>Malvaceae</taxon>
        <taxon>Malvoideae</taxon>
        <taxon>Gossypium</taxon>
    </lineage>
</organism>
<evidence type="ECO:0000313" key="1">
    <source>
        <dbReference type="EMBL" id="KAA3480183.1"/>
    </source>
</evidence>
<protein>
    <submittedName>
        <fullName evidence="1">Disease resistance protein RGA2-like</fullName>
    </submittedName>
</protein>
<dbReference type="PANTHER" id="PTHR23155:SF1060">
    <property type="entry name" value="NBS-LRR DISEASE RESISTANCE PROTEIN"/>
    <property type="match status" value="1"/>
</dbReference>
<dbReference type="EMBL" id="SMMG02000003">
    <property type="protein sequence ID" value="KAA3480183.1"/>
    <property type="molecule type" value="Genomic_DNA"/>
</dbReference>
<reference evidence="2" key="1">
    <citation type="journal article" date="2019" name="Plant Biotechnol. J.">
        <title>Genome sequencing of the Australian wild diploid species Gossypium australe highlights disease resistance and delayed gland morphogenesis.</title>
        <authorList>
            <person name="Cai Y."/>
            <person name="Cai X."/>
            <person name="Wang Q."/>
            <person name="Wang P."/>
            <person name="Zhang Y."/>
            <person name="Cai C."/>
            <person name="Xu Y."/>
            <person name="Wang K."/>
            <person name="Zhou Z."/>
            <person name="Wang C."/>
            <person name="Geng S."/>
            <person name="Li B."/>
            <person name="Dong Q."/>
            <person name="Hou Y."/>
            <person name="Wang H."/>
            <person name="Ai P."/>
            <person name="Liu Z."/>
            <person name="Yi F."/>
            <person name="Sun M."/>
            <person name="An G."/>
            <person name="Cheng J."/>
            <person name="Zhang Y."/>
            <person name="Shi Q."/>
            <person name="Xie Y."/>
            <person name="Shi X."/>
            <person name="Chang Y."/>
            <person name="Huang F."/>
            <person name="Chen Y."/>
            <person name="Hong S."/>
            <person name="Mi L."/>
            <person name="Sun Q."/>
            <person name="Zhang L."/>
            <person name="Zhou B."/>
            <person name="Peng R."/>
            <person name="Zhang X."/>
            <person name="Liu F."/>
        </authorList>
    </citation>
    <scope>NUCLEOTIDE SEQUENCE [LARGE SCALE GENOMIC DNA]</scope>
    <source>
        <strain evidence="2">cv. PA1801</strain>
    </source>
</reference>
<dbReference type="AlphaFoldDB" id="A0A5B6WFI5"/>
<evidence type="ECO:0000313" key="2">
    <source>
        <dbReference type="Proteomes" id="UP000325315"/>
    </source>
</evidence>
<dbReference type="InterPro" id="IPR042197">
    <property type="entry name" value="Apaf_helical"/>
</dbReference>
<sequence>MEIVENCKGIPLALKAIGRVLFQRTEADWLRVKNNVHRYLTQQEDGIIPILKLSYDNLSLHLGQCFAYCSLIPKDTIFFTMHDLACFVVETEYHISNLKVKNVDERTPHVSFEDQLNSSWEIPNTLLKATRVKSLIPLSGCFLNLIHLDCGHV</sequence>
<dbReference type="SUPFAM" id="SSF52540">
    <property type="entry name" value="P-loop containing nucleoside triphosphate hydrolases"/>
    <property type="match status" value="1"/>
</dbReference>
<dbReference type="Gene3D" id="1.10.8.430">
    <property type="entry name" value="Helical domain of apoptotic protease-activating factors"/>
    <property type="match status" value="1"/>
</dbReference>
<name>A0A5B6WFI5_9ROSI</name>
<accession>A0A5B6WFI5</accession>
<dbReference type="PANTHER" id="PTHR23155">
    <property type="entry name" value="DISEASE RESISTANCE PROTEIN RP"/>
    <property type="match status" value="1"/>
</dbReference>
<dbReference type="GO" id="GO:0043531">
    <property type="term" value="F:ADP binding"/>
    <property type="evidence" value="ECO:0007669"/>
    <property type="project" value="InterPro"/>
</dbReference>
<dbReference type="Proteomes" id="UP000325315">
    <property type="component" value="Unassembled WGS sequence"/>
</dbReference>
<proteinExistence type="predicted"/>
<dbReference type="InterPro" id="IPR027417">
    <property type="entry name" value="P-loop_NTPase"/>
</dbReference>
<gene>
    <name evidence="1" type="ORF">EPI10_020634</name>
</gene>
<dbReference type="GO" id="GO:0098542">
    <property type="term" value="P:defense response to other organism"/>
    <property type="evidence" value="ECO:0007669"/>
    <property type="project" value="TreeGrafter"/>
</dbReference>